<evidence type="ECO:0000313" key="1">
    <source>
        <dbReference type="EMBL" id="SFF45047.1"/>
    </source>
</evidence>
<dbReference type="RefSeq" id="WP_091532853.1">
    <property type="nucleotide sequence ID" value="NZ_FOOC01000004.1"/>
</dbReference>
<protein>
    <recommendedName>
        <fullName evidence="3">DUF3293 domain-containing protein</fullName>
    </recommendedName>
</protein>
<dbReference type="AlphaFoldDB" id="A0A1I2IVL8"/>
<evidence type="ECO:0000313" key="2">
    <source>
        <dbReference type="Proteomes" id="UP000199771"/>
    </source>
</evidence>
<reference evidence="1 2" key="1">
    <citation type="submission" date="2016-10" db="EMBL/GenBank/DDBJ databases">
        <authorList>
            <person name="de Groot N.N."/>
        </authorList>
    </citation>
    <scope>NUCLEOTIDE SEQUENCE [LARGE SCALE GENOMIC DNA]</scope>
    <source>
        <strain evidence="1 2">DSM 23609</strain>
    </source>
</reference>
<keyword evidence="2" id="KW-1185">Reference proteome</keyword>
<accession>A0A1I2IVL8</accession>
<sequence length="156" mass="17808">MWTSLETAFRTARYYIDCGERAVERRIGIVDPKADAALRRAGCRRSWAVITPCNPGCRRLRDAENAQRLRRLYSELARRGYCHRPAFNCAADGSWPEPGVCLFDIEHRTVVQLARRFRQLAYVAGRLGSAPALYWTQAWWIARPSSAHQDAALINT</sequence>
<dbReference type="InterPro" id="IPR021710">
    <property type="entry name" value="DUF3293"/>
</dbReference>
<dbReference type="Pfam" id="PF11697">
    <property type="entry name" value="DUF3293"/>
    <property type="match status" value="1"/>
</dbReference>
<dbReference type="STRING" id="1076937.SAMN04488120_104211"/>
<gene>
    <name evidence="1" type="ORF">SAMN04488120_104211</name>
</gene>
<evidence type="ECO:0008006" key="3">
    <source>
        <dbReference type="Google" id="ProtNLM"/>
    </source>
</evidence>
<proteinExistence type="predicted"/>
<organism evidence="1 2">
    <name type="scientific">Fontimonas thermophila</name>
    <dbReference type="NCBI Taxonomy" id="1076937"/>
    <lineage>
        <taxon>Bacteria</taxon>
        <taxon>Pseudomonadati</taxon>
        <taxon>Pseudomonadota</taxon>
        <taxon>Gammaproteobacteria</taxon>
        <taxon>Nevskiales</taxon>
        <taxon>Nevskiaceae</taxon>
        <taxon>Fontimonas</taxon>
    </lineage>
</organism>
<name>A0A1I2IVL8_9GAMM</name>
<dbReference type="EMBL" id="FOOC01000004">
    <property type="protein sequence ID" value="SFF45047.1"/>
    <property type="molecule type" value="Genomic_DNA"/>
</dbReference>
<dbReference type="Proteomes" id="UP000199771">
    <property type="component" value="Unassembled WGS sequence"/>
</dbReference>